<organism evidence="6 7">
    <name type="scientific">Dillenia turbinata</name>
    <dbReference type="NCBI Taxonomy" id="194707"/>
    <lineage>
        <taxon>Eukaryota</taxon>
        <taxon>Viridiplantae</taxon>
        <taxon>Streptophyta</taxon>
        <taxon>Embryophyta</taxon>
        <taxon>Tracheophyta</taxon>
        <taxon>Spermatophyta</taxon>
        <taxon>Magnoliopsida</taxon>
        <taxon>eudicotyledons</taxon>
        <taxon>Gunneridae</taxon>
        <taxon>Pentapetalae</taxon>
        <taxon>Dilleniales</taxon>
        <taxon>Dilleniaceae</taxon>
        <taxon>Dillenia</taxon>
    </lineage>
</organism>
<keyword evidence="7" id="KW-1185">Reference proteome</keyword>
<sequence>MAAAEANPKSSIDVNSGFCAKTKTYHSLLPDIPPPSEPVPLSVTDYAFSLLKKLHSLESSTALIDADTGYRISFSELIRRSRNLAAYLQNKIGLSNGETAFILSPNSIYITVLHFSLLSLGVIVSPSNPANTESEIAHQINLCKPVIAFATITASSKIPPLRHSTILLDSSHFHSMMTSQPIAELKPVNVSQSDVAAILYSSGTTGKTKGVKLTHRNWIAAIQVENALSAEAVEKPTVFCAVPCFHVYGFAFSFGYVALGGCVVLMERFEMGRMMRGIERFGVTLLAAAPPIIINLLKNDKMIDGYDLTSLKTVISGGAALPQWTTAKLANRLPHVQIVQGYGLTESIGGVSRPMGPEDLKVIGSVGRLCPNWVAKVIDPETGNSLPPLKQGELWIKGPTLMQGYIGDDEATSAGIDSEGWYRTGDIVYFDNKGLLFFVERLKELIKYKGYQVAPADLEHVLQSHPDVVEAAVIPFPDEEAGQIPMAFVVRRRESTIDEAKIKDFVARQVAPYKKIRRVSFIDSIPRNATGKVLRKELIKLAQMNISSKL</sequence>
<feature type="domain" description="AMP-binding enzyme C-terminal" evidence="5">
    <location>
        <begin position="458"/>
        <end position="532"/>
    </location>
</feature>
<evidence type="ECO:0000256" key="1">
    <source>
        <dbReference type="ARBA" id="ARBA00006432"/>
    </source>
</evidence>
<dbReference type="InterPro" id="IPR042099">
    <property type="entry name" value="ANL_N_sf"/>
</dbReference>
<protein>
    <submittedName>
        <fullName evidence="6">AMP-dependent synthetase/ligase</fullName>
    </submittedName>
</protein>
<dbReference type="InterPro" id="IPR000873">
    <property type="entry name" value="AMP-dep_synth/lig_dom"/>
</dbReference>
<evidence type="ECO:0000256" key="2">
    <source>
        <dbReference type="ARBA" id="ARBA00022598"/>
    </source>
</evidence>
<evidence type="ECO:0000256" key="3">
    <source>
        <dbReference type="SAM" id="Phobius"/>
    </source>
</evidence>
<dbReference type="AlphaFoldDB" id="A0AAN8ZAB9"/>
<dbReference type="FunFam" id="3.30.300.30:FF:000007">
    <property type="entry name" value="4-coumarate--CoA ligase 2"/>
    <property type="match status" value="1"/>
</dbReference>
<dbReference type="Gene3D" id="3.40.50.12780">
    <property type="entry name" value="N-terminal domain of ligase-like"/>
    <property type="match status" value="1"/>
</dbReference>
<evidence type="ECO:0000259" key="5">
    <source>
        <dbReference type="Pfam" id="PF13193"/>
    </source>
</evidence>
<dbReference type="SUPFAM" id="SSF56801">
    <property type="entry name" value="Acetyl-CoA synthetase-like"/>
    <property type="match status" value="1"/>
</dbReference>
<dbReference type="Pfam" id="PF00501">
    <property type="entry name" value="AMP-binding"/>
    <property type="match status" value="1"/>
</dbReference>
<gene>
    <name evidence="6" type="ORF">RJ641_002649</name>
</gene>
<keyword evidence="3" id="KW-1133">Transmembrane helix</keyword>
<dbReference type="InterPro" id="IPR045851">
    <property type="entry name" value="AMP-bd_C_sf"/>
</dbReference>
<comment type="similarity">
    <text evidence="1">Belongs to the ATP-dependent AMP-binding enzyme family.</text>
</comment>
<keyword evidence="2" id="KW-0436">Ligase</keyword>
<dbReference type="Proteomes" id="UP001370490">
    <property type="component" value="Unassembled WGS sequence"/>
</dbReference>
<dbReference type="EMBL" id="JBAMMX010000011">
    <property type="protein sequence ID" value="KAK6930856.1"/>
    <property type="molecule type" value="Genomic_DNA"/>
</dbReference>
<dbReference type="GO" id="GO:0016405">
    <property type="term" value="F:CoA-ligase activity"/>
    <property type="evidence" value="ECO:0007669"/>
    <property type="project" value="TreeGrafter"/>
</dbReference>
<feature type="transmembrane region" description="Helical" evidence="3">
    <location>
        <begin position="245"/>
        <end position="266"/>
    </location>
</feature>
<evidence type="ECO:0000313" key="6">
    <source>
        <dbReference type="EMBL" id="KAK6930856.1"/>
    </source>
</evidence>
<dbReference type="InterPro" id="IPR025110">
    <property type="entry name" value="AMP-bd_C"/>
</dbReference>
<dbReference type="Pfam" id="PF13193">
    <property type="entry name" value="AMP-binding_C"/>
    <property type="match status" value="1"/>
</dbReference>
<keyword evidence="3" id="KW-0812">Transmembrane</keyword>
<reference evidence="6 7" key="1">
    <citation type="submission" date="2023-12" db="EMBL/GenBank/DDBJ databases">
        <title>A high-quality genome assembly for Dillenia turbinata (Dilleniales).</title>
        <authorList>
            <person name="Chanderbali A."/>
        </authorList>
    </citation>
    <scope>NUCLEOTIDE SEQUENCE [LARGE SCALE GENOMIC DNA]</scope>
    <source>
        <strain evidence="6">LSX21</strain>
        <tissue evidence="6">Leaf</tissue>
    </source>
</reference>
<accession>A0AAN8ZAB9</accession>
<dbReference type="Gene3D" id="3.30.300.30">
    <property type="match status" value="1"/>
</dbReference>
<evidence type="ECO:0000313" key="7">
    <source>
        <dbReference type="Proteomes" id="UP001370490"/>
    </source>
</evidence>
<comment type="caution">
    <text evidence="6">The sequence shown here is derived from an EMBL/GenBank/DDBJ whole genome shotgun (WGS) entry which is preliminary data.</text>
</comment>
<dbReference type="PANTHER" id="PTHR24096">
    <property type="entry name" value="LONG-CHAIN-FATTY-ACID--COA LIGASE"/>
    <property type="match status" value="1"/>
</dbReference>
<evidence type="ECO:0000259" key="4">
    <source>
        <dbReference type="Pfam" id="PF00501"/>
    </source>
</evidence>
<dbReference type="PANTHER" id="PTHR24096:SF362">
    <property type="entry name" value="4-COUMARATE--COA LIGASE-LIKE 9"/>
    <property type="match status" value="1"/>
</dbReference>
<name>A0AAN8ZAB9_9MAGN</name>
<dbReference type="CDD" id="cd05904">
    <property type="entry name" value="4CL"/>
    <property type="match status" value="1"/>
</dbReference>
<feature type="domain" description="AMP-dependent synthetase/ligase" evidence="4">
    <location>
        <begin position="60"/>
        <end position="405"/>
    </location>
</feature>
<proteinExistence type="inferred from homology"/>
<keyword evidence="3" id="KW-0472">Membrane</keyword>